<feature type="compositionally biased region" description="Basic and acidic residues" evidence="1">
    <location>
        <begin position="124"/>
        <end position="138"/>
    </location>
</feature>
<name>A0A6G1JM84_9PLEO</name>
<evidence type="ECO:0000313" key="3">
    <source>
        <dbReference type="Proteomes" id="UP000799291"/>
    </source>
</evidence>
<dbReference type="AlphaFoldDB" id="A0A6G1JM84"/>
<sequence>MNQSCTYKQGDLANTILQISWKLLTSSQKRLCCNILFRDEIFRGALREPRNVYVTSVPRLKAITYAQPTLPQLVSMLSTSNEILKSPGNRKLGDEEAGKIVNEECQYPYVAILHTHAPTPQNPRADKAATPRFQETHKKTISHSALQSFQAERERKKRRV</sequence>
<feature type="region of interest" description="Disordered" evidence="1">
    <location>
        <begin position="116"/>
        <end position="160"/>
    </location>
</feature>
<protein>
    <submittedName>
        <fullName evidence="2">Uncharacterized protein</fullName>
    </submittedName>
</protein>
<evidence type="ECO:0000313" key="2">
    <source>
        <dbReference type="EMBL" id="KAF2691341.1"/>
    </source>
</evidence>
<keyword evidence="3" id="KW-1185">Reference proteome</keyword>
<evidence type="ECO:0000256" key="1">
    <source>
        <dbReference type="SAM" id="MobiDB-lite"/>
    </source>
</evidence>
<proteinExistence type="predicted"/>
<gene>
    <name evidence="2" type="ORF">K458DRAFT_70670</name>
</gene>
<dbReference type="Proteomes" id="UP000799291">
    <property type="component" value="Unassembled WGS sequence"/>
</dbReference>
<dbReference type="EMBL" id="MU005570">
    <property type="protein sequence ID" value="KAF2691341.1"/>
    <property type="molecule type" value="Genomic_DNA"/>
</dbReference>
<accession>A0A6G1JM84</accession>
<organism evidence="2 3">
    <name type="scientific">Lentithecium fluviatile CBS 122367</name>
    <dbReference type="NCBI Taxonomy" id="1168545"/>
    <lineage>
        <taxon>Eukaryota</taxon>
        <taxon>Fungi</taxon>
        <taxon>Dikarya</taxon>
        <taxon>Ascomycota</taxon>
        <taxon>Pezizomycotina</taxon>
        <taxon>Dothideomycetes</taxon>
        <taxon>Pleosporomycetidae</taxon>
        <taxon>Pleosporales</taxon>
        <taxon>Massarineae</taxon>
        <taxon>Lentitheciaceae</taxon>
        <taxon>Lentithecium</taxon>
    </lineage>
</organism>
<reference evidence="2" key="1">
    <citation type="journal article" date="2020" name="Stud. Mycol.">
        <title>101 Dothideomycetes genomes: a test case for predicting lifestyles and emergence of pathogens.</title>
        <authorList>
            <person name="Haridas S."/>
            <person name="Albert R."/>
            <person name="Binder M."/>
            <person name="Bloem J."/>
            <person name="Labutti K."/>
            <person name="Salamov A."/>
            <person name="Andreopoulos B."/>
            <person name="Baker S."/>
            <person name="Barry K."/>
            <person name="Bills G."/>
            <person name="Bluhm B."/>
            <person name="Cannon C."/>
            <person name="Castanera R."/>
            <person name="Culley D."/>
            <person name="Daum C."/>
            <person name="Ezra D."/>
            <person name="Gonzalez J."/>
            <person name="Henrissat B."/>
            <person name="Kuo A."/>
            <person name="Liang C."/>
            <person name="Lipzen A."/>
            <person name="Lutzoni F."/>
            <person name="Magnuson J."/>
            <person name="Mondo S."/>
            <person name="Nolan M."/>
            <person name="Ohm R."/>
            <person name="Pangilinan J."/>
            <person name="Park H.-J."/>
            <person name="Ramirez L."/>
            <person name="Alfaro M."/>
            <person name="Sun H."/>
            <person name="Tritt A."/>
            <person name="Yoshinaga Y."/>
            <person name="Zwiers L.-H."/>
            <person name="Turgeon B."/>
            <person name="Goodwin S."/>
            <person name="Spatafora J."/>
            <person name="Crous P."/>
            <person name="Grigoriev I."/>
        </authorList>
    </citation>
    <scope>NUCLEOTIDE SEQUENCE</scope>
    <source>
        <strain evidence="2">CBS 122367</strain>
    </source>
</reference>